<evidence type="ECO:0000259" key="1">
    <source>
        <dbReference type="SMART" id="SM00453"/>
    </source>
</evidence>
<dbReference type="HOGENOM" id="CLU_950694_0_0_1"/>
<evidence type="ECO:0000313" key="2">
    <source>
        <dbReference type="EMBL" id="EGT46326.1"/>
    </source>
</evidence>
<keyword evidence="3" id="KW-1185">Reference proteome</keyword>
<reference evidence="3" key="1">
    <citation type="submission" date="2011-07" db="EMBL/GenBank/DDBJ databases">
        <authorList>
            <consortium name="Caenorhabditis brenneri Sequencing and Analysis Consortium"/>
            <person name="Wilson R.K."/>
        </authorList>
    </citation>
    <scope>NUCLEOTIDE SEQUENCE [LARGE SCALE GENOMIC DNA]</scope>
    <source>
        <strain evidence="3">PB2801</strain>
    </source>
</reference>
<gene>
    <name evidence="2" type="ORF">CAEBREN_07372</name>
</gene>
<dbReference type="InterPro" id="IPR003125">
    <property type="entry name" value="WSN"/>
</dbReference>
<organism evidence="3">
    <name type="scientific">Caenorhabditis brenneri</name>
    <name type="common">Nematode worm</name>
    <dbReference type="NCBI Taxonomy" id="135651"/>
    <lineage>
        <taxon>Eukaryota</taxon>
        <taxon>Metazoa</taxon>
        <taxon>Ecdysozoa</taxon>
        <taxon>Nematoda</taxon>
        <taxon>Chromadorea</taxon>
        <taxon>Rhabditida</taxon>
        <taxon>Rhabditina</taxon>
        <taxon>Rhabditomorpha</taxon>
        <taxon>Rhabditoidea</taxon>
        <taxon>Rhabditidae</taxon>
        <taxon>Peloderinae</taxon>
        <taxon>Caenorhabditis</taxon>
    </lineage>
</organism>
<name>G0MWW0_CAEBE</name>
<accession>G0MWW0</accession>
<dbReference type="InParanoid" id="G0MWW0"/>
<dbReference type="PANTHER" id="PTHR32525">
    <property type="entry name" value="PROTEIN-TYROSINE-PHOSPHATASE"/>
    <property type="match status" value="1"/>
</dbReference>
<dbReference type="PANTHER" id="PTHR32525:SF3">
    <property type="entry name" value="DOMAIN OF UNKNOWN FUNCTION WSN DOMAIN-CONTAINING PROTEIN-RELATED"/>
    <property type="match status" value="1"/>
</dbReference>
<feature type="domain" description="Domain of unknown function WSN" evidence="1">
    <location>
        <begin position="81"/>
        <end position="149"/>
    </location>
</feature>
<dbReference type="Proteomes" id="UP000008068">
    <property type="component" value="Unassembled WGS sequence"/>
</dbReference>
<proteinExistence type="predicted"/>
<sequence length="293" mass="33257">MCLLKDTHKTFQKSYHPRLNKSSASAISPSKLWILLFVSLFPSQYLVAAGYVAHGVHKANVFEDPSQINPMDYARSRRDAAVFSTAVTNLQSLSRIASAITLQIGLMDKTLDSQLVLSELLRMGDVKPNEHTSLNPDAIETLVSQLVELPEIVAQTTPPNPVENQLVTLEDMREEAPKFKDFANVPGKGEYEESLKEVKELENLQTVVTLKKRVTALRGLFVSFTDENELYERQDFVFEDLEKLEDTAKAFNMKPIQEAKNILETSKFIDLLFREKEFREKTSSFDYEDSDIS</sequence>
<dbReference type="EMBL" id="GL379817">
    <property type="protein sequence ID" value="EGT46326.1"/>
    <property type="molecule type" value="Genomic_DNA"/>
</dbReference>
<dbReference type="SMART" id="SM00453">
    <property type="entry name" value="WSN"/>
    <property type="match status" value="1"/>
</dbReference>
<protein>
    <recommendedName>
        <fullName evidence="1">Domain of unknown function WSN domain-containing protein</fullName>
    </recommendedName>
</protein>
<dbReference type="AlphaFoldDB" id="G0MWW0"/>
<dbReference type="Pfam" id="PF02206">
    <property type="entry name" value="WSN"/>
    <property type="match status" value="1"/>
</dbReference>
<evidence type="ECO:0000313" key="3">
    <source>
        <dbReference type="Proteomes" id="UP000008068"/>
    </source>
</evidence>